<reference evidence="1" key="1">
    <citation type="submission" date="2020-08" db="EMBL/GenBank/DDBJ databases">
        <title>Multicomponent nature underlies the extraordinary mechanical properties of spider dragline silk.</title>
        <authorList>
            <person name="Kono N."/>
            <person name="Nakamura H."/>
            <person name="Mori M."/>
            <person name="Yoshida Y."/>
            <person name="Ohtoshi R."/>
            <person name="Malay A.D."/>
            <person name="Moran D.A.P."/>
            <person name="Tomita M."/>
            <person name="Numata K."/>
            <person name="Arakawa K."/>
        </authorList>
    </citation>
    <scope>NUCLEOTIDE SEQUENCE</scope>
</reference>
<name>A0A8X6XTI5_9ARAC</name>
<organism evidence="1 2">
    <name type="scientific">Trichonephila inaurata madagascariensis</name>
    <dbReference type="NCBI Taxonomy" id="2747483"/>
    <lineage>
        <taxon>Eukaryota</taxon>
        <taxon>Metazoa</taxon>
        <taxon>Ecdysozoa</taxon>
        <taxon>Arthropoda</taxon>
        <taxon>Chelicerata</taxon>
        <taxon>Arachnida</taxon>
        <taxon>Araneae</taxon>
        <taxon>Araneomorphae</taxon>
        <taxon>Entelegynae</taxon>
        <taxon>Araneoidea</taxon>
        <taxon>Nephilidae</taxon>
        <taxon>Trichonephila</taxon>
        <taxon>Trichonephila inaurata</taxon>
    </lineage>
</organism>
<evidence type="ECO:0000313" key="2">
    <source>
        <dbReference type="Proteomes" id="UP000886998"/>
    </source>
</evidence>
<sequence length="36" mass="4204">MDKWEPPWLQPTLAYGGVLGSFELDLIRSQSRIRSR</sequence>
<dbReference type="EMBL" id="BMAV01012053">
    <property type="protein sequence ID" value="GFY58390.1"/>
    <property type="molecule type" value="Genomic_DNA"/>
</dbReference>
<dbReference type="AlphaFoldDB" id="A0A8X6XTI5"/>
<dbReference type="Proteomes" id="UP000886998">
    <property type="component" value="Unassembled WGS sequence"/>
</dbReference>
<gene>
    <name evidence="1" type="ORF">TNIN_100751</name>
</gene>
<feature type="non-terminal residue" evidence="1">
    <location>
        <position position="36"/>
    </location>
</feature>
<evidence type="ECO:0000313" key="1">
    <source>
        <dbReference type="EMBL" id="GFY58390.1"/>
    </source>
</evidence>
<protein>
    <submittedName>
        <fullName evidence="1">Uncharacterized protein</fullName>
    </submittedName>
</protein>
<comment type="caution">
    <text evidence="1">The sequence shown here is derived from an EMBL/GenBank/DDBJ whole genome shotgun (WGS) entry which is preliminary data.</text>
</comment>
<keyword evidence="2" id="KW-1185">Reference proteome</keyword>
<proteinExistence type="predicted"/>
<accession>A0A8X6XTI5</accession>